<feature type="region of interest" description="Disordered" evidence="1">
    <location>
        <begin position="21"/>
        <end position="67"/>
    </location>
</feature>
<gene>
    <name evidence="2" type="ORF">BDN70DRAFT_901886</name>
</gene>
<keyword evidence="3" id="KW-1185">Reference proteome</keyword>
<accession>A0A9P5YNA6</accession>
<comment type="caution">
    <text evidence="2">The sequence shown here is derived from an EMBL/GenBank/DDBJ whole genome shotgun (WGS) entry which is preliminary data.</text>
</comment>
<dbReference type="EMBL" id="MU155867">
    <property type="protein sequence ID" value="KAF9470720.1"/>
    <property type="molecule type" value="Genomic_DNA"/>
</dbReference>
<protein>
    <submittedName>
        <fullName evidence="2">Uncharacterized protein</fullName>
    </submittedName>
</protein>
<dbReference type="Proteomes" id="UP000807469">
    <property type="component" value="Unassembled WGS sequence"/>
</dbReference>
<evidence type="ECO:0000313" key="3">
    <source>
        <dbReference type="Proteomes" id="UP000807469"/>
    </source>
</evidence>
<dbReference type="OrthoDB" id="3125865at2759"/>
<name>A0A9P5YNA6_9AGAR</name>
<feature type="compositionally biased region" description="Low complexity" evidence="1">
    <location>
        <begin position="45"/>
        <end position="64"/>
    </location>
</feature>
<reference evidence="2" key="1">
    <citation type="submission" date="2020-11" db="EMBL/GenBank/DDBJ databases">
        <authorList>
            <consortium name="DOE Joint Genome Institute"/>
            <person name="Ahrendt S."/>
            <person name="Riley R."/>
            <person name="Andreopoulos W."/>
            <person name="Labutti K."/>
            <person name="Pangilinan J."/>
            <person name="Ruiz-Duenas F.J."/>
            <person name="Barrasa J.M."/>
            <person name="Sanchez-Garcia M."/>
            <person name="Camarero S."/>
            <person name="Miyauchi S."/>
            <person name="Serrano A."/>
            <person name="Linde D."/>
            <person name="Babiker R."/>
            <person name="Drula E."/>
            <person name="Ayuso-Fernandez I."/>
            <person name="Pacheco R."/>
            <person name="Padilla G."/>
            <person name="Ferreira P."/>
            <person name="Barriuso J."/>
            <person name="Kellner H."/>
            <person name="Castanera R."/>
            <person name="Alfaro M."/>
            <person name="Ramirez L."/>
            <person name="Pisabarro A.G."/>
            <person name="Kuo A."/>
            <person name="Tritt A."/>
            <person name="Lipzen A."/>
            <person name="He G."/>
            <person name="Yan M."/>
            <person name="Ng V."/>
            <person name="Cullen D."/>
            <person name="Martin F."/>
            <person name="Rosso M.-N."/>
            <person name="Henrissat B."/>
            <person name="Hibbett D."/>
            <person name="Martinez A.T."/>
            <person name="Grigoriev I.V."/>
        </authorList>
    </citation>
    <scope>NUCLEOTIDE SEQUENCE</scope>
    <source>
        <strain evidence="2">CIRM-BRFM 674</strain>
    </source>
</reference>
<organism evidence="2 3">
    <name type="scientific">Pholiota conissans</name>
    <dbReference type="NCBI Taxonomy" id="109636"/>
    <lineage>
        <taxon>Eukaryota</taxon>
        <taxon>Fungi</taxon>
        <taxon>Dikarya</taxon>
        <taxon>Basidiomycota</taxon>
        <taxon>Agaricomycotina</taxon>
        <taxon>Agaricomycetes</taxon>
        <taxon>Agaricomycetidae</taxon>
        <taxon>Agaricales</taxon>
        <taxon>Agaricineae</taxon>
        <taxon>Strophariaceae</taxon>
        <taxon>Pholiota</taxon>
    </lineage>
</organism>
<feature type="compositionally biased region" description="Polar residues" evidence="1">
    <location>
        <begin position="21"/>
        <end position="31"/>
    </location>
</feature>
<evidence type="ECO:0000313" key="2">
    <source>
        <dbReference type="EMBL" id="KAF9470720.1"/>
    </source>
</evidence>
<sequence length="201" mass="21318">MPVPQNYGNDVNAWRRALSPNANLTTSSNPGSIPPPLSTAGGPLTNANTASPPTAAASTTAATNVDQSTDDDAMDIDEEILQPNYSLVRPPHPIELIQPLADNTDFFVITVGQPVGIVTDIGNIDIRAQTQFAVTHFRTWYGAVGFYTMHFYSGHVRLVPANTTPPNRGLVLRRITHTDSAAPTAPPPAGSAGVVLANHFL</sequence>
<proteinExistence type="predicted"/>
<dbReference type="AlphaFoldDB" id="A0A9P5YNA6"/>
<evidence type="ECO:0000256" key="1">
    <source>
        <dbReference type="SAM" id="MobiDB-lite"/>
    </source>
</evidence>